<organism evidence="1 2">
    <name type="scientific">Massilia varians</name>
    <dbReference type="NCBI Taxonomy" id="457921"/>
    <lineage>
        <taxon>Bacteria</taxon>
        <taxon>Pseudomonadati</taxon>
        <taxon>Pseudomonadota</taxon>
        <taxon>Betaproteobacteria</taxon>
        <taxon>Burkholderiales</taxon>
        <taxon>Oxalobacteraceae</taxon>
        <taxon>Telluria group</taxon>
        <taxon>Massilia</taxon>
    </lineage>
</organism>
<keyword evidence="2" id="KW-1185">Reference proteome</keyword>
<evidence type="ECO:0000313" key="2">
    <source>
        <dbReference type="Proteomes" id="UP001163336"/>
    </source>
</evidence>
<evidence type="ECO:0008006" key="3">
    <source>
        <dbReference type="Google" id="ProtNLM"/>
    </source>
</evidence>
<dbReference type="Proteomes" id="UP001163336">
    <property type="component" value="Chromosome"/>
</dbReference>
<evidence type="ECO:0000313" key="1">
    <source>
        <dbReference type="EMBL" id="BDT61316.1"/>
    </source>
</evidence>
<reference evidence="1" key="1">
    <citation type="submission" date="2022-11" db="EMBL/GenBank/DDBJ databases">
        <title>Isolation and characterization of PLA-degrading bacterium Massilia sp. from Antarctic soil.</title>
        <authorList>
            <person name="Sato K."/>
            <person name="Gomez-Fuentes C."/>
            <person name="Ahmad S.A."/>
            <person name="Zulkharnain A."/>
        </authorList>
    </citation>
    <scope>NUCLEOTIDE SEQUENCE</scope>
    <source>
        <strain evidence="1">N-3</strain>
    </source>
</reference>
<dbReference type="EMBL" id="AP026966">
    <property type="protein sequence ID" value="BDT61316.1"/>
    <property type="molecule type" value="Genomic_DNA"/>
</dbReference>
<gene>
    <name evidence="1" type="ORF">MasN3_48100</name>
</gene>
<protein>
    <recommendedName>
        <fullName evidence="3">Transposase</fullName>
    </recommendedName>
</protein>
<sequence>MAAVFLDGLIPWPKHFAQKTFGCLKPLISRPVVKGGRPRINDQATLTGILFVLKTGIPREYLPRELGCGSA</sequence>
<name>A0ABN6TLR6_9BURK</name>
<accession>A0ABN6TLR6</accession>
<proteinExistence type="predicted"/>